<dbReference type="AlphaFoldDB" id="A0A183J4A2"/>
<organism evidence="4">
    <name type="scientific">Soboliphyme baturini</name>
    <dbReference type="NCBI Taxonomy" id="241478"/>
    <lineage>
        <taxon>Eukaryota</taxon>
        <taxon>Metazoa</taxon>
        <taxon>Ecdysozoa</taxon>
        <taxon>Nematoda</taxon>
        <taxon>Enoplea</taxon>
        <taxon>Dorylaimia</taxon>
        <taxon>Dioctophymatida</taxon>
        <taxon>Dioctophymatoidea</taxon>
        <taxon>Soboliphymatidae</taxon>
        <taxon>Soboliphyme</taxon>
    </lineage>
</organism>
<evidence type="ECO:0000313" key="4">
    <source>
        <dbReference type="WBParaSite" id="SBAD_0001107201-mRNA-1"/>
    </source>
</evidence>
<name>A0A183J4A2_9BILA</name>
<sequence length="168" mass="18727">MISSKLALYLVVILLLQPIPKAKAQEEILLGLEASYLIAKGLKHLFCYISSRRERKATYQRTGQLPPDEDDYEEMATALVEGFNVTIRFFDGSFSSAAMKVRSLLYPVLVLMLLNPVATVEKDTWIEIAANRARSLGKFIKNVFCYATTGHGQNSAADDVTKTDTMSK</sequence>
<evidence type="ECO:0000256" key="1">
    <source>
        <dbReference type="SAM" id="SignalP"/>
    </source>
</evidence>
<feature type="signal peptide" evidence="1">
    <location>
        <begin position="1"/>
        <end position="24"/>
    </location>
</feature>
<keyword evidence="3" id="KW-1185">Reference proteome</keyword>
<evidence type="ECO:0000313" key="3">
    <source>
        <dbReference type="Proteomes" id="UP000270296"/>
    </source>
</evidence>
<gene>
    <name evidence="2" type="ORF">SBAD_LOCUS10700</name>
</gene>
<dbReference type="WBParaSite" id="SBAD_0001107201-mRNA-1">
    <property type="protein sequence ID" value="SBAD_0001107201-mRNA-1"/>
    <property type="gene ID" value="SBAD_0001107201"/>
</dbReference>
<proteinExistence type="predicted"/>
<keyword evidence="1" id="KW-0732">Signal</keyword>
<accession>A0A183J4A2</accession>
<protein>
    <submittedName>
        <fullName evidence="4">Peroxisomal membrane protein 11C</fullName>
    </submittedName>
</protein>
<dbReference type="EMBL" id="UZAM01014441">
    <property type="protein sequence ID" value="VDP33939.1"/>
    <property type="molecule type" value="Genomic_DNA"/>
</dbReference>
<feature type="chain" id="PRO_5043140407" evidence="1">
    <location>
        <begin position="25"/>
        <end position="168"/>
    </location>
</feature>
<dbReference type="Proteomes" id="UP000270296">
    <property type="component" value="Unassembled WGS sequence"/>
</dbReference>
<reference evidence="4" key="1">
    <citation type="submission" date="2016-06" db="UniProtKB">
        <authorList>
            <consortium name="WormBaseParasite"/>
        </authorList>
    </citation>
    <scope>IDENTIFICATION</scope>
</reference>
<evidence type="ECO:0000313" key="2">
    <source>
        <dbReference type="EMBL" id="VDP33939.1"/>
    </source>
</evidence>
<reference evidence="2 3" key="2">
    <citation type="submission" date="2018-11" db="EMBL/GenBank/DDBJ databases">
        <authorList>
            <consortium name="Pathogen Informatics"/>
        </authorList>
    </citation>
    <scope>NUCLEOTIDE SEQUENCE [LARGE SCALE GENOMIC DNA]</scope>
</reference>